<comment type="cofactor">
    <cofactor evidence="1">
        <name>Zn(2+)</name>
        <dbReference type="ChEBI" id="CHEBI:29105"/>
    </cofactor>
</comment>
<dbReference type="GO" id="GO:0006508">
    <property type="term" value="P:proteolysis"/>
    <property type="evidence" value="ECO:0007669"/>
    <property type="project" value="UniProtKB-KW"/>
</dbReference>
<feature type="signal peptide" evidence="7">
    <location>
        <begin position="1"/>
        <end position="36"/>
    </location>
</feature>
<dbReference type="InterPro" id="IPR000834">
    <property type="entry name" value="Peptidase_M14"/>
</dbReference>
<name>A0A4R2PQX4_RHOSA</name>
<keyword evidence="5" id="KW-0862">Zinc</keyword>
<proteinExistence type="inferred from homology"/>
<dbReference type="Gene3D" id="3.40.630.10">
    <property type="entry name" value="Zn peptidases"/>
    <property type="match status" value="1"/>
</dbReference>
<evidence type="ECO:0000259" key="8">
    <source>
        <dbReference type="Pfam" id="PF00246"/>
    </source>
</evidence>
<dbReference type="GO" id="GO:0004181">
    <property type="term" value="F:metallocarboxypeptidase activity"/>
    <property type="evidence" value="ECO:0007669"/>
    <property type="project" value="InterPro"/>
</dbReference>
<feature type="domain" description="Peptidase M14" evidence="8">
    <location>
        <begin position="74"/>
        <end position="245"/>
    </location>
</feature>
<dbReference type="CDD" id="cd03143">
    <property type="entry name" value="A4_beta-galactosidase_middle_domain"/>
    <property type="match status" value="1"/>
</dbReference>
<evidence type="ECO:0000256" key="1">
    <source>
        <dbReference type="ARBA" id="ARBA00001947"/>
    </source>
</evidence>
<comment type="caution">
    <text evidence="9">The sequence shown here is derived from an EMBL/GenBank/DDBJ whole genome shotgun (WGS) entry which is preliminary data.</text>
</comment>
<feature type="chain" id="PRO_5020784663" evidence="7">
    <location>
        <begin position="37"/>
        <end position="881"/>
    </location>
</feature>
<evidence type="ECO:0000256" key="3">
    <source>
        <dbReference type="ARBA" id="ARBA00022670"/>
    </source>
</evidence>
<dbReference type="InterPro" id="IPR029062">
    <property type="entry name" value="Class_I_gatase-like"/>
</dbReference>
<evidence type="ECO:0000256" key="4">
    <source>
        <dbReference type="ARBA" id="ARBA00022801"/>
    </source>
</evidence>
<keyword evidence="7" id="KW-0732">Signal</keyword>
<evidence type="ECO:0000313" key="9">
    <source>
        <dbReference type="EMBL" id="TCP38210.1"/>
    </source>
</evidence>
<evidence type="ECO:0000256" key="6">
    <source>
        <dbReference type="ARBA" id="ARBA00023049"/>
    </source>
</evidence>
<gene>
    <name evidence="9" type="ORF">EV659_101108</name>
</gene>
<dbReference type="InParanoid" id="A0A4R2PQX4"/>
<evidence type="ECO:0000256" key="7">
    <source>
        <dbReference type="SAM" id="SignalP"/>
    </source>
</evidence>
<evidence type="ECO:0000256" key="5">
    <source>
        <dbReference type="ARBA" id="ARBA00022833"/>
    </source>
</evidence>
<dbReference type="GO" id="GO:0005615">
    <property type="term" value="C:extracellular space"/>
    <property type="evidence" value="ECO:0007669"/>
    <property type="project" value="TreeGrafter"/>
</dbReference>
<dbReference type="Gene3D" id="3.40.50.880">
    <property type="match status" value="1"/>
</dbReference>
<accession>A0A4R2PQX4</accession>
<dbReference type="Proteomes" id="UP000295399">
    <property type="component" value="Unassembled WGS sequence"/>
</dbReference>
<dbReference type="SUPFAM" id="SSF53187">
    <property type="entry name" value="Zn-dependent exopeptidases"/>
    <property type="match status" value="1"/>
</dbReference>
<keyword evidence="6" id="KW-0482">Metalloprotease</keyword>
<keyword evidence="4" id="KW-0378">Hydrolase</keyword>
<keyword evidence="10" id="KW-1185">Reference proteome</keyword>
<keyword evidence="3" id="KW-0645">Protease</keyword>
<evidence type="ECO:0000313" key="10">
    <source>
        <dbReference type="Proteomes" id="UP000295399"/>
    </source>
</evidence>
<dbReference type="PANTHER" id="PTHR11705:SF143">
    <property type="entry name" value="SLL0236 PROTEIN"/>
    <property type="match status" value="1"/>
</dbReference>
<dbReference type="EMBL" id="SLXO01000001">
    <property type="protein sequence ID" value="TCP38210.1"/>
    <property type="molecule type" value="Genomic_DNA"/>
</dbReference>
<organism evidence="9 10">
    <name type="scientific">Rhodothalassium salexigens DSM 2132</name>
    <dbReference type="NCBI Taxonomy" id="1188247"/>
    <lineage>
        <taxon>Bacteria</taxon>
        <taxon>Pseudomonadati</taxon>
        <taxon>Pseudomonadota</taxon>
        <taxon>Alphaproteobacteria</taxon>
        <taxon>Rhodothalassiales</taxon>
        <taxon>Rhodothalassiaceae</taxon>
        <taxon>Rhodothalassium</taxon>
    </lineage>
</organism>
<dbReference type="AlphaFoldDB" id="A0A4R2PQX4"/>
<dbReference type="Pfam" id="PF00246">
    <property type="entry name" value="Peptidase_M14"/>
    <property type="match status" value="1"/>
</dbReference>
<protein>
    <submittedName>
        <fullName evidence="9">Zinc carboxypeptidase</fullName>
    </submittedName>
</protein>
<evidence type="ECO:0000256" key="2">
    <source>
        <dbReference type="ARBA" id="ARBA00005988"/>
    </source>
</evidence>
<dbReference type="RefSeq" id="WP_200287348.1">
    <property type="nucleotide sequence ID" value="NZ_JACIGF010000001.1"/>
</dbReference>
<reference evidence="9 10" key="1">
    <citation type="submission" date="2019-03" db="EMBL/GenBank/DDBJ databases">
        <title>Genomic Encyclopedia of Type Strains, Phase IV (KMG-IV): sequencing the most valuable type-strain genomes for metagenomic binning, comparative biology and taxonomic classification.</title>
        <authorList>
            <person name="Goeker M."/>
        </authorList>
    </citation>
    <scope>NUCLEOTIDE SEQUENCE [LARGE SCALE GENOMIC DNA]</scope>
    <source>
        <strain evidence="9 10">DSM 2132</strain>
    </source>
</reference>
<keyword evidence="9" id="KW-0121">Carboxypeptidase</keyword>
<dbReference type="PANTHER" id="PTHR11705">
    <property type="entry name" value="PROTEASE FAMILY M14 CARBOXYPEPTIDASE A,B"/>
    <property type="match status" value="1"/>
</dbReference>
<dbReference type="GO" id="GO:0008270">
    <property type="term" value="F:zinc ion binding"/>
    <property type="evidence" value="ECO:0007669"/>
    <property type="project" value="InterPro"/>
</dbReference>
<comment type="similarity">
    <text evidence="2">Belongs to the peptidase M14 family.</text>
</comment>
<dbReference type="SUPFAM" id="SSF52317">
    <property type="entry name" value="Class I glutamine amidotransferase-like"/>
    <property type="match status" value="1"/>
</dbReference>
<sequence length="881" mass="97830">MPIPLFRPRLRAMARVKPALAAGALALAGATGAAVAEPIDYFQVEGVRYDAAVPTPESAFGYGLGERPVRHAAMVAYLRDLAQRSDRITVETAGYSHEGRPILFFQVTSPDNHARLDEIKAAHLKRTDPDSRTIARDNPAVVWLNYGVHGAESSAMDAAIPMLYHLAAAEGDAIDAMLDRSVLLITAIFNPDGHSRRINHVWRYGSEVPVTDPAHQQHQLWGTARVNHYWFDLNRQWLLQTQPESQAWLAKWHEWKPQVTADYHEMGTNSTFYFHPGIPARINPLILPRTRELAVEIAKSHVGFLDSEAKLYFGEEGFDNFYIGKGSTYPQINGSVGFLFEIGAARGGQIESPNGLRTYADNIRTHFRTSLTTVEGAIAQRTELHRFQRDFFDSAVEAGRKDDRRAFVFAAPGDAARAYHFLDVLKRHDIRVHALAEDVTVDDTRYRAGEAYVVPLTQPQYRMIAGIFDTATEFEENVFYDVSGWTLPEAYDLAYAPLGRRFDDDLLGTAIDQPAFPRYDAPPMSSYGYMFEWTPYYAPRALYRFLDAGAIARTALRPVSVDTSDGVVDFERGAVFVPLARQSVSAERLHEIAATVAGEDGVRVHAVTSGRTPTPGADLGGRDSFKVVTKPSVLLLHDDGIANYDAGEVWYQLDYRMRMPVTLRKKDQLGGLDWDRYTHIVLPGGYGVGLSDADTRRLKQWVQEGGTLVASRQGAQWAEDVLFPAKETDTNGEPTAEVEPFAYADLAIENARHVIGGALFATRVDITHPLGFGYLDSDLTSHRNTAETLRVPDSPIATVARYTDAPLVSGYASERRQSEIAGTPMMVHRRMGQGAVSLYADNPNFRATMLGTSKLFMNSLFFSTIVDRYRTPAEATAEADD</sequence>